<evidence type="ECO:0000313" key="3">
    <source>
        <dbReference type="Proteomes" id="UP000689129"/>
    </source>
</evidence>
<dbReference type="AlphaFoldDB" id="A0A8I2ZGT5"/>
<comment type="caution">
    <text evidence="2">The sequence shown here is derived from an EMBL/GenBank/DDBJ whole genome shotgun (WGS) entry which is preliminary data.</text>
</comment>
<sequence length="167" mass="18518">MSSIYEYAAITAPRTIRLMHVYLGDESDPINLSIVVTTLDAVPDFEAISYCWGDAQDRCQVTCDGATLFITNSLVTALVHFWLSDRPRVLWADAICINQGSVIEKNCQVLLMPNIYAQATRTLVWLGVANDPVYGYVSPTVATSIREALELDGSFEQSKNGFIVIYD</sequence>
<feature type="domain" description="Heterokaryon incompatibility" evidence="1">
    <location>
        <begin position="45"/>
        <end position="131"/>
    </location>
</feature>
<gene>
    <name evidence="2" type="ORF">HYQ45_010358</name>
</gene>
<dbReference type="OrthoDB" id="2504919at2759"/>
<dbReference type="InterPro" id="IPR052895">
    <property type="entry name" value="HetReg/Transcr_Mod"/>
</dbReference>
<dbReference type="Proteomes" id="UP000689129">
    <property type="component" value="Unassembled WGS sequence"/>
</dbReference>
<accession>A0A8I2ZGT5</accession>
<organism evidence="2 3">
    <name type="scientific">Verticillium longisporum</name>
    <name type="common">Verticillium dahliae var. longisporum</name>
    <dbReference type="NCBI Taxonomy" id="100787"/>
    <lineage>
        <taxon>Eukaryota</taxon>
        <taxon>Fungi</taxon>
        <taxon>Dikarya</taxon>
        <taxon>Ascomycota</taxon>
        <taxon>Pezizomycotina</taxon>
        <taxon>Sordariomycetes</taxon>
        <taxon>Hypocreomycetidae</taxon>
        <taxon>Glomerellales</taxon>
        <taxon>Plectosphaerellaceae</taxon>
        <taxon>Verticillium</taxon>
    </lineage>
</organism>
<evidence type="ECO:0000313" key="2">
    <source>
        <dbReference type="EMBL" id="KAG7130948.1"/>
    </source>
</evidence>
<proteinExistence type="predicted"/>
<protein>
    <submittedName>
        <fullName evidence="2">Heterokaryon incompatibility protein 6 like</fullName>
    </submittedName>
</protein>
<dbReference type="EMBL" id="JAEMWZ010000217">
    <property type="protein sequence ID" value="KAG7130948.1"/>
    <property type="molecule type" value="Genomic_DNA"/>
</dbReference>
<name>A0A8I2ZGT5_VERLO</name>
<dbReference type="Pfam" id="PF06985">
    <property type="entry name" value="HET"/>
    <property type="match status" value="1"/>
</dbReference>
<dbReference type="InterPro" id="IPR010730">
    <property type="entry name" value="HET"/>
</dbReference>
<evidence type="ECO:0000259" key="1">
    <source>
        <dbReference type="Pfam" id="PF06985"/>
    </source>
</evidence>
<reference evidence="2" key="1">
    <citation type="journal article" date="2021" name="Mol. Plant Pathol.">
        <title>A 20-kb lineage-specific genomic region tames virulence in pathogenic amphidiploid Verticillium longisporum.</title>
        <authorList>
            <person name="Harting R."/>
            <person name="Starke J."/>
            <person name="Kusch H."/>
            <person name="Poggeler S."/>
            <person name="Maurus I."/>
            <person name="Schluter R."/>
            <person name="Landesfeind M."/>
            <person name="Bulla I."/>
            <person name="Nowrousian M."/>
            <person name="de Jonge R."/>
            <person name="Stahlhut G."/>
            <person name="Hoff K.J."/>
            <person name="Asshauer K.P."/>
            <person name="Thurmer A."/>
            <person name="Stanke M."/>
            <person name="Daniel R."/>
            <person name="Morgenstern B."/>
            <person name="Thomma B.P.H.J."/>
            <person name="Kronstad J.W."/>
            <person name="Braus-Stromeyer S.A."/>
            <person name="Braus G.H."/>
        </authorList>
    </citation>
    <scope>NUCLEOTIDE SEQUENCE</scope>
    <source>
        <strain evidence="2">Vl32</strain>
    </source>
</reference>
<dbReference type="PANTHER" id="PTHR24148:SF64">
    <property type="entry name" value="HETEROKARYON INCOMPATIBILITY DOMAIN-CONTAINING PROTEIN"/>
    <property type="match status" value="1"/>
</dbReference>
<dbReference type="PANTHER" id="PTHR24148">
    <property type="entry name" value="ANKYRIN REPEAT DOMAIN-CONTAINING PROTEIN 39 HOMOLOG-RELATED"/>
    <property type="match status" value="1"/>
</dbReference>